<feature type="domain" description="NTP pyrophosphohydrolase MazG-like" evidence="2">
    <location>
        <begin position="27"/>
        <end position="103"/>
    </location>
</feature>
<proteinExistence type="predicted"/>
<dbReference type="InterPro" id="IPR011551">
    <property type="entry name" value="NTP_PyrPHydrolase_MazG"/>
</dbReference>
<accession>A0ABY7JX85</accession>
<gene>
    <name evidence="3" type="ORF">M6B22_15440</name>
</gene>
<evidence type="ECO:0000313" key="3">
    <source>
        <dbReference type="EMBL" id="WAX55922.1"/>
    </source>
</evidence>
<evidence type="ECO:0000256" key="1">
    <source>
        <dbReference type="SAM" id="MobiDB-lite"/>
    </source>
</evidence>
<dbReference type="PANTHER" id="PTHR30522">
    <property type="entry name" value="NUCLEOSIDE TRIPHOSPHATE PYROPHOSPHOHYDROLASE"/>
    <property type="match status" value="1"/>
</dbReference>
<name>A0ABY7JX85_9ACTN</name>
<dbReference type="NCBIfam" id="TIGR00444">
    <property type="entry name" value="mazG"/>
    <property type="match status" value="1"/>
</dbReference>
<dbReference type="SUPFAM" id="SSF101386">
    <property type="entry name" value="all-alpha NTP pyrophosphatases"/>
    <property type="match status" value="1"/>
</dbReference>
<sequence>MTSQLERAVQVMDRLRSPGGCPWDAAQTHESLTRYLLEETYEVIEAIETGDLALLREELGDLLLQVLFHARLAEELPDDERFDIEDVAGALAGKLISRHPHVFGDMQVASVEEQTELWEELKVAEKGRTSAVDGVPLAQPALALTAKLISRAQRAGLGDLADLASLADPRSLADLASLADLGSLTDPGGPADALASGESRPRVATNSSPLGRSGRHSAQDVAEDGQAEDVEREIGARLLAVVRDAVAAGVDPEAALRRTARAYRAAITSAERS</sequence>
<feature type="region of interest" description="Disordered" evidence="1">
    <location>
        <begin position="189"/>
        <end position="229"/>
    </location>
</feature>
<dbReference type="InterPro" id="IPR048015">
    <property type="entry name" value="NTP-PPase_MazG-like_N"/>
</dbReference>
<evidence type="ECO:0000259" key="2">
    <source>
        <dbReference type="Pfam" id="PF03819"/>
    </source>
</evidence>
<dbReference type="PANTHER" id="PTHR30522:SF0">
    <property type="entry name" value="NUCLEOSIDE TRIPHOSPHATE PYROPHOSPHOHYDROLASE"/>
    <property type="match status" value="1"/>
</dbReference>
<evidence type="ECO:0000313" key="4">
    <source>
        <dbReference type="Proteomes" id="UP001164693"/>
    </source>
</evidence>
<reference evidence="3" key="1">
    <citation type="submission" date="2022-05" db="EMBL/GenBank/DDBJ databases">
        <title>Jatrophihabitans sp. SB3-54 whole genome sequence.</title>
        <authorList>
            <person name="Suh M.K."/>
            <person name="Eom M.K."/>
            <person name="Kim J.S."/>
            <person name="Kim H.S."/>
            <person name="Do H.E."/>
            <person name="Shin Y.K."/>
            <person name="Lee J.-S."/>
        </authorList>
    </citation>
    <scope>NUCLEOTIDE SEQUENCE</scope>
    <source>
        <strain evidence="3">SB3-54</strain>
    </source>
</reference>
<keyword evidence="4" id="KW-1185">Reference proteome</keyword>
<dbReference type="CDD" id="cd11528">
    <property type="entry name" value="NTP-PPase_MazG_Nterm"/>
    <property type="match status" value="1"/>
</dbReference>
<protein>
    <submittedName>
        <fullName evidence="3">MazG family protein</fullName>
    </submittedName>
</protein>
<dbReference type="Proteomes" id="UP001164693">
    <property type="component" value="Chromosome"/>
</dbReference>
<dbReference type="Gene3D" id="1.10.287.1080">
    <property type="entry name" value="MazG-like"/>
    <property type="match status" value="2"/>
</dbReference>
<dbReference type="Pfam" id="PF03819">
    <property type="entry name" value="MazG"/>
    <property type="match status" value="1"/>
</dbReference>
<organism evidence="3 4">
    <name type="scientific">Jatrophihabitans cynanchi</name>
    <dbReference type="NCBI Taxonomy" id="2944128"/>
    <lineage>
        <taxon>Bacteria</taxon>
        <taxon>Bacillati</taxon>
        <taxon>Actinomycetota</taxon>
        <taxon>Actinomycetes</taxon>
        <taxon>Jatrophihabitantales</taxon>
        <taxon>Jatrophihabitantaceae</taxon>
        <taxon>Jatrophihabitans</taxon>
    </lineage>
</organism>
<dbReference type="EMBL" id="CP097463">
    <property type="protein sequence ID" value="WAX55922.1"/>
    <property type="molecule type" value="Genomic_DNA"/>
</dbReference>
<dbReference type="RefSeq" id="WP_269442447.1">
    <property type="nucleotide sequence ID" value="NZ_CP097463.1"/>
</dbReference>
<dbReference type="InterPro" id="IPR004518">
    <property type="entry name" value="MazG-like_dom"/>
</dbReference>